<dbReference type="Gene3D" id="3.20.20.80">
    <property type="entry name" value="Glycosidases"/>
    <property type="match status" value="1"/>
</dbReference>
<dbReference type="Pfam" id="PF16116">
    <property type="entry name" value="DUF4832"/>
    <property type="match status" value="1"/>
</dbReference>
<evidence type="ECO:0000313" key="6">
    <source>
        <dbReference type="Proteomes" id="UP000424490"/>
    </source>
</evidence>
<organism evidence="5 6">
    <name type="scientific">Schaalia odontolytica</name>
    <dbReference type="NCBI Taxonomy" id="1660"/>
    <lineage>
        <taxon>Bacteria</taxon>
        <taxon>Bacillati</taxon>
        <taxon>Actinomycetota</taxon>
        <taxon>Actinomycetes</taxon>
        <taxon>Actinomycetales</taxon>
        <taxon>Actinomycetaceae</taxon>
        <taxon>Schaalia</taxon>
    </lineage>
</organism>
<evidence type="ECO:0000256" key="1">
    <source>
        <dbReference type="SAM" id="MobiDB-lite"/>
    </source>
</evidence>
<accession>A0A857A8D6</accession>
<dbReference type="GO" id="GO:0005975">
    <property type="term" value="P:carbohydrate metabolic process"/>
    <property type="evidence" value="ECO:0007669"/>
    <property type="project" value="UniProtKB-ARBA"/>
</dbReference>
<feature type="transmembrane region" description="Helical" evidence="2">
    <location>
        <begin position="537"/>
        <end position="555"/>
    </location>
</feature>
<dbReference type="Gene3D" id="2.60.40.10">
    <property type="entry name" value="Immunoglobulins"/>
    <property type="match status" value="1"/>
</dbReference>
<dbReference type="AlphaFoldDB" id="A0A857A8D6"/>
<dbReference type="Proteomes" id="UP000424490">
    <property type="component" value="Chromosome"/>
</dbReference>
<evidence type="ECO:0000256" key="2">
    <source>
        <dbReference type="SAM" id="Phobius"/>
    </source>
</evidence>
<keyword evidence="2" id="KW-0812">Transmembrane</keyword>
<feature type="domain" description="DUF4832" evidence="4">
    <location>
        <begin position="249"/>
        <end position="436"/>
    </location>
</feature>
<gene>
    <name evidence="5" type="ORF">FOC40_09830</name>
</gene>
<feature type="signal peptide" evidence="3">
    <location>
        <begin position="1"/>
        <end position="26"/>
    </location>
</feature>
<dbReference type="InterPro" id="IPR032267">
    <property type="entry name" value="DUF4832"/>
</dbReference>
<evidence type="ECO:0000313" key="5">
    <source>
        <dbReference type="EMBL" id="QGS11672.1"/>
    </source>
</evidence>
<feature type="compositionally biased region" description="Low complexity" evidence="1">
    <location>
        <begin position="499"/>
        <end position="529"/>
    </location>
</feature>
<keyword evidence="2" id="KW-0472">Membrane</keyword>
<dbReference type="EMBL" id="CP046315">
    <property type="protein sequence ID" value="QGS11672.1"/>
    <property type="molecule type" value="Genomic_DNA"/>
</dbReference>
<proteinExistence type="predicted"/>
<sequence length="561" mass="59831">MRRFPRFAVALAATAGLTCAALPASATENDTVKWTALEAADAPIANPLKGFFPFAPEDGSAPKAVDGALSYTMEWAYFPVNAVVTGRDTYDFTKVDALLDAIAARGDQSAIRFYLDYPTRPTGVPQYLIDAGIDTSRSYTVFDNNNISFSPDYNDPAVQEMLLHFVDALGKKYDGDPRIGYITAGLIGFWGEDHTWPMNGEKSADNPKGENWMPSDEFRASLVAAWDKAFDKTFVQYRLPTSATKEHHMGYHDDSFAYSTLDNVDWHFMSHMKNQNETDAWQSAPIGGEVYPPLQTCIFSQPLNCAGAEAERAQGRNFDMMGSIKATHATWLINEKAFTVGYQGDDMKRAEEANAAMGYTLQATKAAASITGNDATVSVEIANTGVAPFYASWPIEVSLVDGVGSTVASQIVESPLPSITPGTTGTVTAHVTVPAARGGARAVADELTATIRVVNPLPNGAPVLFANRDMNTMLPGALTLTAVQRMDATNAPSPTPQETAAPSDPASSPAPSSAPAAASAPQATQPTTSLARTGTNALASLVCIAAMAGAGTFLYRRAHRR</sequence>
<dbReference type="InterPro" id="IPR013783">
    <property type="entry name" value="Ig-like_fold"/>
</dbReference>
<feature type="region of interest" description="Disordered" evidence="1">
    <location>
        <begin position="488"/>
        <end position="529"/>
    </location>
</feature>
<feature type="chain" id="PRO_5032917691" evidence="3">
    <location>
        <begin position="27"/>
        <end position="561"/>
    </location>
</feature>
<keyword evidence="2" id="KW-1133">Transmembrane helix</keyword>
<reference evidence="5 6" key="1">
    <citation type="submission" date="2019-11" db="EMBL/GenBank/DDBJ databases">
        <title>FDA dAtabase for Regulatory Grade micrObial Sequences (FDA-ARGOS): Supporting development and validation of Infectious Disease Dx tests.</title>
        <authorList>
            <person name="Stonesifer R."/>
            <person name="Tallon L."/>
            <person name="Sadzewicz L."/>
            <person name="Vavikolanu K."/>
            <person name="Mehta A."/>
            <person name="Aluvathingal J."/>
            <person name="Nadendla S."/>
            <person name="Myers T."/>
            <person name="Yan Y."/>
            <person name="Sichtig H."/>
        </authorList>
    </citation>
    <scope>NUCLEOTIDE SEQUENCE [LARGE SCALE GENOMIC DNA]</scope>
    <source>
        <strain evidence="5 6">FDAARGOS_732</strain>
    </source>
</reference>
<keyword evidence="3" id="KW-0732">Signal</keyword>
<dbReference type="RefSeq" id="WP_003792220.1">
    <property type="nucleotide sequence ID" value="NZ_CP046315.1"/>
</dbReference>
<evidence type="ECO:0000256" key="3">
    <source>
        <dbReference type="SAM" id="SignalP"/>
    </source>
</evidence>
<protein>
    <submittedName>
        <fullName evidence="5">DUF4832 domain-containing protein</fullName>
    </submittedName>
</protein>
<evidence type="ECO:0000259" key="4">
    <source>
        <dbReference type="Pfam" id="PF16116"/>
    </source>
</evidence>
<name>A0A857A8D6_9ACTO</name>